<protein>
    <submittedName>
        <fullName evidence="1">Uncharacterized protein</fullName>
    </submittedName>
</protein>
<proteinExistence type="predicted"/>
<gene>
    <name evidence="1" type="ORF">AVDCRST_MAG15-2116</name>
</gene>
<sequence>RQDAAAPGPAKAGGGAFLWAARVPL</sequence>
<feature type="non-terminal residue" evidence="1">
    <location>
        <position position="25"/>
    </location>
</feature>
<accession>A0A6J4PTQ4</accession>
<reference evidence="1" key="1">
    <citation type="submission" date="2020-02" db="EMBL/GenBank/DDBJ databases">
        <authorList>
            <person name="Meier V. D."/>
        </authorList>
    </citation>
    <scope>NUCLEOTIDE SEQUENCE</scope>
    <source>
        <strain evidence="1">AVDCRST_MAG15</strain>
    </source>
</reference>
<feature type="non-terminal residue" evidence="1">
    <location>
        <position position="1"/>
    </location>
</feature>
<dbReference type="EMBL" id="CADCUU010000301">
    <property type="protein sequence ID" value="CAA9419326.1"/>
    <property type="molecule type" value="Genomic_DNA"/>
</dbReference>
<name>A0A6J4PTQ4_9RHOB</name>
<organism evidence="1">
    <name type="scientific">uncultured Rubellimicrobium sp</name>
    <dbReference type="NCBI Taxonomy" id="543078"/>
    <lineage>
        <taxon>Bacteria</taxon>
        <taxon>Pseudomonadati</taxon>
        <taxon>Pseudomonadota</taxon>
        <taxon>Alphaproteobacteria</taxon>
        <taxon>Rhodobacterales</taxon>
        <taxon>Roseobacteraceae</taxon>
        <taxon>Rubellimicrobium</taxon>
        <taxon>environmental samples</taxon>
    </lineage>
</organism>
<evidence type="ECO:0000313" key="1">
    <source>
        <dbReference type="EMBL" id="CAA9419326.1"/>
    </source>
</evidence>
<dbReference type="AlphaFoldDB" id="A0A6J4PTQ4"/>